<dbReference type="CDD" id="cd00130">
    <property type="entry name" value="PAS"/>
    <property type="match status" value="1"/>
</dbReference>
<evidence type="ECO:0000259" key="6">
    <source>
        <dbReference type="PROSITE" id="PS50112"/>
    </source>
</evidence>
<dbReference type="InterPro" id="IPR002197">
    <property type="entry name" value="HTH_Fis"/>
</dbReference>
<dbReference type="Pfam" id="PF02954">
    <property type="entry name" value="HTH_8"/>
    <property type="match status" value="1"/>
</dbReference>
<dbReference type="SMART" id="SM00091">
    <property type="entry name" value="PAS"/>
    <property type="match status" value="1"/>
</dbReference>
<dbReference type="InterPro" id="IPR027417">
    <property type="entry name" value="P-loop_NTPase"/>
</dbReference>
<evidence type="ECO:0000256" key="4">
    <source>
        <dbReference type="ARBA" id="ARBA00023163"/>
    </source>
</evidence>
<dbReference type="GO" id="GO:0006355">
    <property type="term" value="P:regulation of DNA-templated transcription"/>
    <property type="evidence" value="ECO:0007669"/>
    <property type="project" value="InterPro"/>
</dbReference>
<name>A0A9D2GH25_9FIRM</name>
<dbReference type="Gene3D" id="3.40.50.10660">
    <property type="entry name" value="PrpR receptor domain-like"/>
    <property type="match status" value="1"/>
</dbReference>
<dbReference type="Pfam" id="PF06506">
    <property type="entry name" value="PrpR_N"/>
    <property type="match status" value="1"/>
</dbReference>
<dbReference type="PANTHER" id="PTHR32071:SF57">
    <property type="entry name" value="C4-DICARBOXYLATE TRANSPORT TRANSCRIPTIONAL REGULATORY PROTEIN DCTD"/>
    <property type="match status" value="1"/>
</dbReference>
<dbReference type="Gene3D" id="3.40.50.300">
    <property type="entry name" value="P-loop containing nucleotide triphosphate hydrolases"/>
    <property type="match status" value="1"/>
</dbReference>
<dbReference type="InterPro" id="IPR009057">
    <property type="entry name" value="Homeodomain-like_sf"/>
</dbReference>
<evidence type="ECO:0000313" key="7">
    <source>
        <dbReference type="EMBL" id="HIZ78616.1"/>
    </source>
</evidence>
<dbReference type="PROSITE" id="PS50112">
    <property type="entry name" value="PAS"/>
    <property type="match status" value="1"/>
</dbReference>
<evidence type="ECO:0000256" key="1">
    <source>
        <dbReference type="ARBA" id="ARBA00022741"/>
    </source>
</evidence>
<dbReference type="NCBIfam" id="TIGR00229">
    <property type="entry name" value="sensory_box"/>
    <property type="match status" value="1"/>
</dbReference>
<evidence type="ECO:0000313" key="8">
    <source>
        <dbReference type="Proteomes" id="UP000824101"/>
    </source>
</evidence>
<dbReference type="Gene3D" id="1.10.8.60">
    <property type="match status" value="1"/>
</dbReference>
<dbReference type="InterPro" id="IPR002078">
    <property type="entry name" value="Sigma_54_int"/>
</dbReference>
<keyword evidence="4" id="KW-0804">Transcription</keyword>
<dbReference type="PROSITE" id="PS50045">
    <property type="entry name" value="SIGMA54_INTERACT_4"/>
    <property type="match status" value="1"/>
</dbReference>
<reference evidence="7" key="1">
    <citation type="journal article" date="2021" name="PeerJ">
        <title>Extensive microbial diversity within the chicken gut microbiome revealed by metagenomics and culture.</title>
        <authorList>
            <person name="Gilroy R."/>
            <person name="Ravi A."/>
            <person name="Getino M."/>
            <person name="Pursley I."/>
            <person name="Horton D.L."/>
            <person name="Alikhan N.F."/>
            <person name="Baker D."/>
            <person name="Gharbi K."/>
            <person name="Hall N."/>
            <person name="Watson M."/>
            <person name="Adriaenssens E.M."/>
            <person name="Foster-Nyarko E."/>
            <person name="Jarju S."/>
            <person name="Secka A."/>
            <person name="Antonio M."/>
            <person name="Oren A."/>
            <person name="Chaudhuri R.R."/>
            <person name="La Ragione R."/>
            <person name="Hildebrand F."/>
            <person name="Pallen M.J."/>
        </authorList>
    </citation>
    <scope>NUCLEOTIDE SEQUENCE</scope>
    <source>
        <strain evidence="7">ChiBcec1-1093</strain>
    </source>
</reference>
<dbReference type="Proteomes" id="UP000824101">
    <property type="component" value="Unassembled WGS sequence"/>
</dbReference>
<organism evidence="7 8">
    <name type="scientific">Candidatus Lachnoclostridium stercorigallinarum</name>
    <dbReference type="NCBI Taxonomy" id="2838634"/>
    <lineage>
        <taxon>Bacteria</taxon>
        <taxon>Bacillati</taxon>
        <taxon>Bacillota</taxon>
        <taxon>Clostridia</taxon>
        <taxon>Lachnospirales</taxon>
        <taxon>Lachnospiraceae</taxon>
    </lineage>
</organism>
<dbReference type="Gene3D" id="3.30.450.20">
    <property type="entry name" value="PAS domain"/>
    <property type="match status" value="1"/>
</dbReference>
<dbReference type="SUPFAM" id="SSF55785">
    <property type="entry name" value="PYP-like sensor domain (PAS domain)"/>
    <property type="match status" value="1"/>
</dbReference>
<dbReference type="EMBL" id="DXBC01000040">
    <property type="protein sequence ID" value="HIZ78616.1"/>
    <property type="molecule type" value="Genomic_DNA"/>
</dbReference>
<reference evidence="7" key="2">
    <citation type="submission" date="2021-04" db="EMBL/GenBank/DDBJ databases">
        <authorList>
            <person name="Gilroy R."/>
        </authorList>
    </citation>
    <scope>NUCLEOTIDE SEQUENCE</scope>
    <source>
        <strain evidence="7">ChiBcec1-1093</strain>
    </source>
</reference>
<dbReference type="Pfam" id="PF00158">
    <property type="entry name" value="Sigma54_activat"/>
    <property type="match status" value="1"/>
</dbReference>
<dbReference type="GO" id="GO:0005524">
    <property type="term" value="F:ATP binding"/>
    <property type="evidence" value="ECO:0007669"/>
    <property type="project" value="UniProtKB-KW"/>
</dbReference>
<dbReference type="SUPFAM" id="SSF52540">
    <property type="entry name" value="P-loop containing nucleoside triphosphate hydrolases"/>
    <property type="match status" value="1"/>
</dbReference>
<evidence type="ECO:0000256" key="3">
    <source>
        <dbReference type="ARBA" id="ARBA00023015"/>
    </source>
</evidence>
<dbReference type="InterPro" id="IPR035965">
    <property type="entry name" value="PAS-like_dom_sf"/>
</dbReference>
<feature type="domain" description="PAS" evidence="6">
    <location>
        <begin position="196"/>
        <end position="266"/>
    </location>
</feature>
<dbReference type="SUPFAM" id="SSF46689">
    <property type="entry name" value="Homeodomain-like"/>
    <property type="match status" value="1"/>
</dbReference>
<accession>A0A9D2GH25</accession>
<dbReference type="Gene3D" id="3.40.50.2300">
    <property type="match status" value="1"/>
</dbReference>
<protein>
    <submittedName>
        <fullName evidence="7">PrpR N-terminal domain-containing protein</fullName>
    </submittedName>
</protein>
<dbReference type="CDD" id="cd00009">
    <property type="entry name" value="AAA"/>
    <property type="match status" value="1"/>
</dbReference>
<sequence length="623" mass="69086">MGKIVLMVSREEMIYQAHNILQEKRYEIQEMRVVKTENTVMEARQLIAGGATIIIARGLQASLVKQYTDVPVVEIVITAQEMGLLVTRAKQILKKQRPFIAVVGFKNMFSDMTYFETLYDIELRTYYASGENSLYGAAKEAVADGADLIIGGDTAVSAASAAGVPSLFLSTTEDSIRTAFSVAERMDFAMGAEKRNAAQMETLLDYSTNGVIRLDGEGRIFSANPMMEQMMGREEREVKGKTLWEVFPEAEQQGLKKSLETGEENGSCLLHMGNGACLADIAPIVVDGRVEGAVFTCTRIKARKQEQGGRGERDRRGTIALGDFRDLLQDSPAMQECLRRAKLYSLSDSPVVIQGECGTEKRLLAQCIHNNGVGSAGPFIRVECGTLTEKQQISGIFGENGAAARADGGSLFLEGADCLSLAAQDCLSQLVRHRIRREKEGFQEVRADVRVILGTENSLADLTREGRFRRELFFSVGGLTVEIPPLRDRREDLEKQIAGSLQAMCEKYSRYHVLTAGARKTLENYSWPGNLVQVENFMERLVLTAGKRSIDEEQVKRLLGELYPNMDGELRLGEAVKGGRPDRQKLAVEMALEEWGGSREKAARELGISKATLWRWMKKYGIE</sequence>
<feature type="domain" description="Sigma-54 factor interaction" evidence="5">
    <location>
        <begin position="327"/>
        <end position="543"/>
    </location>
</feature>
<dbReference type="Gene3D" id="1.10.10.60">
    <property type="entry name" value="Homeodomain-like"/>
    <property type="match status" value="1"/>
</dbReference>
<keyword evidence="1" id="KW-0547">Nucleotide-binding</keyword>
<keyword evidence="3" id="KW-0805">Transcription regulation</keyword>
<dbReference type="GO" id="GO:0043565">
    <property type="term" value="F:sequence-specific DNA binding"/>
    <property type="evidence" value="ECO:0007669"/>
    <property type="project" value="InterPro"/>
</dbReference>
<dbReference type="PRINTS" id="PR01590">
    <property type="entry name" value="HTHFIS"/>
</dbReference>
<dbReference type="SUPFAM" id="SSF159800">
    <property type="entry name" value="PrpR receptor domain-like"/>
    <property type="match status" value="1"/>
</dbReference>
<dbReference type="InterPro" id="IPR013767">
    <property type="entry name" value="PAS_fold"/>
</dbReference>
<evidence type="ECO:0000256" key="2">
    <source>
        <dbReference type="ARBA" id="ARBA00022840"/>
    </source>
</evidence>
<dbReference type="PANTHER" id="PTHR32071">
    <property type="entry name" value="TRANSCRIPTIONAL REGULATORY PROTEIN"/>
    <property type="match status" value="1"/>
</dbReference>
<dbReference type="InterPro" id="IPR000014">
    <property type="entry name" value="PAS"/>
</dbReference>
<proteinExistence type="predicted"/>
<evidence type="ECO:0000259" key="5">
    <source>
        <dbReference type="PROSITE" id="PS50045"/>
    </source>
</evidence>
<dbReference type="InterPro" id="IPR058031">
    <property type="entry name" value="AAA_lid_NorR"/>
</dbReference>
<dbReference type="InterPro" id="IPR010524">
    <property type="entry name" value="Sig_transdc_resp-reg_PrpR_N"/>
</dbReference>
<keyword evidence="2" id="KW-0067">ATP-binding</keyword>
<dbReference type="GO" id="GO:0000156">
    <property type="term" value="F:phosphorelay response regulator activity"/>
    <property type="evidence" value="ECO:0007669"/>
    <property type="project" value="InterPro"/>
</dbReference>
<dbReference type="AlphaFoldDB" id="A0A9D2GH25"/>
<comment type="caution">
    <text evidence="7">The sequence shown here is derived from an EMBL/GenBank/DDBJ whole genome shotgun (WGS) entry which is preliminary data.</text>
</comment>
<dbReference type="Pfam" id="PF25601">
    <property type="entry name" value="AAA_lid_14"/>
    <property type="match status" value="1"/>
</dbReference>
<dbReference type="Pfam" id="PF00989">
    <property type="entry name" value="PAS"/>
    <property type="match status" value="1"/>
</dbReference>
<gene>
    <name evidence="7" type="ORF">IAA17_02330</name>
</gene>